<gene>
    <name evidence="1" type="ORF">K444DRAFT_596790</name>
</gene>
<name>A0A2J6SW34_9HELO</name>
<dbReference type="STRING" id="1095630.A0A2J6SW34"/>
<accession>A0A2J6SW34</accession>
<dbReference type="AlphaFoldDB" id="A0A2J6SW34"/>
<evidence type="ECO:0000313" key="2">
    <source>
        <dbReference type="Proteomes" id="UP000235371"/>
    </source>
</evidence>
<dbReference type="EMBL" id="KZ613856">
    <property type="protein sequence ID" value="PMD54982.1"/>
    <property type="molecule type" value="Genomic_DNA"/>
</dbReference>
<proteinExistence type="predicted"/>
<dbReference type="OrthoDB" id="2322999at2759"/>
<sequence>MTMIKNDILPAAIYNTLPNIRDVFNVPEANLADIADLKHLLKKHNLSDRVRIKLVHIHFRLEEGEIFSAREIKVPKHGSINIMQPLLASQHQPLYGHHYFVDDQGNLLAYEHAGDNFASHELEYPAIRTCIDVPIEIRLPYSEDSFNTTTEFMQDWPMSPEGFEVVGESGAVRQVPNQYQHYTHHKHYTHCQRTDDDNGLFDGTTNSDKDFSDGEAMDGLYIRYGVSGLPLDIELAGIKLDQSSGLYEIVSYINNNA</sequence>
<keyword evidence="2" id="KW-1185">Reference proteome</keyword>
<protein>
    <submittedName>
        <fullName evidence="1">Uncharacterized protein</fullName>
    </submittedName>
</protein>
<reference evidence="1 2" key="1">
    <citation type="submission" date="2016-04" db="EMBL/GenBank/DDBJ databases">
        <title>A degradative enzymes factory behind the ericoid mycorrhizal symbiosis.</title>
        <authorList>
            <consortium name="DOE Joint Genome Institute"/>
            <person name="Martino E."/>
            <person name="Morin E."/>
            <person name="Grelet G."/>
            <person name="Kuo A."/>
            <person name="Kohler A."/>
            <person name="Daghino S."/>
            <person name="Barry K."/>
            <person name="Choi C."/>
            <person name="Cichocki N."/>
            <person name="Clum A."/>
            <person name="Copeland A."/>
            <person name="Hainaut M."/>
            <person name="Haridas S."/>
            <person name="Labutti K."/>
            <person name="Lindquist E."/>
            <person name="Lipzen A."/>
            <person name="Khouja H.-R."/>
            <person name="Murat C."/>
            <person name="Ohm R."/>
            <person name="Olson A."/>
            <person name="Spatafora J."/>
            <person name="Veneault-Fourrey C."/>
            <person name="Henrissat B."/>
            <person name="Grigoriev I."/>
            <person name="Martin F."/>
            <person name="Perotto S."/>
        </authorList>
    </citation>
    <scope>NUCLEOTIDE SEQUENCE [LARGE SCALE GENOMIC DNA]</scope>
    <source>
        <strain evidence="1 2">E</strain>
    </source>
</reference>
<dbReference type="Proteomes" id="UP000235371">
    <property type="component" value="Unassembled WGS sequence"/>
</dbReference>
<evidence type="ECO:0000313" key="1">
    <source>
        <dbReference type="EMBL" id="PMD54982.1"/>
    </source>
</evidence>
<dbReference type="InParanoid" id="A0A2J6SW34"/>
<dbReference type="RefSeq" id="XP_024731886.1">
    <property type="nucleotide sequence ID" value="XM_024878455.1"/>
</dbReference>
<organism evidence="1 2">
    <name type="scientific">Hyaloscypha bicolor E</name>
    <dbReference type="NCBI Taxonomy" id="1095630"/>
    <lineage>
        <taxon>Eukaryota</taxon>
        <taxon>Fungi</taxon>
        <taxon>Dikarya</taxon>
        <taxon>Ascomycota</taxon>
        <taxon>Pezizomycotina</taxon>
        <taxon>Leotiomycetes</taxon>
        <taxon>Helotiales</taxon>
        <taxon>Hyaloscyphaceae</taxon>
        <taxon>Hyaloscypha</taxon>
        <taxon>Hyaloscypha bicolor</taxon>
    </lineage>
</organism>
<dbReference type="GeneID" id="36586532"/>